<dbReference type="AlphaFoldDB" id="A0AAW0FAD5"/>
<organism evidence="2 3">
    <name type="scientific">Cerrena zonata</name>
    <dbReference type="NCBI Taxonomy" id="2478898"/>
    <lineage>
        <taxon>Eukaryota</taxon>
        <taxon>Fungi</taxon>
        <taxon>Dikarya</taxon>
        <taxon>Basidiomycota</taxon>
        <taxon>Agaricomycotina</taxon>
        <taxon>Agaricomycetes</taxon>
        <taxon>Polyporales</taxon>
        <taxon>Cerrenaceae</taxon>
        <taxon>Cerrena</taxon>
    </lineage>
</organism>
<dbReference type="EMBL" id="JASBNA010000111">
    <property type="protein sequence ID" value="KAK7676582.1"/>
    <property type="molecule type" value="Genomic_DNA"/>
</dbReference>
<evidence type="ECO:0000313" key="3">
    <source>
        <dbReference type="Proteomes" id="UP001385951"/>
    </source>
</evidence>
<keyword evidence="3" id="KW-1185">Reference proteome</keyword>
<keyword evidence="1" id="KW-1133">Transmembrane helix</keyword>
<evidence type="ECO:0000256" key="1">
    <source>
        <dbReference type="SAM" id="Phobius"/>
    </source>
</evidence>
<comment type="caution">
    <text evidence="2">The sequence shown here is derived from an EMBL/GenBank/DDBJ whole genome shotgun (WGS) entry which is preliminary data.</text>
</comment>
<proteinExistence type="predicted"/>
<protein>
    <submittedName>
        <fullName evidence="2">Uncharacterized protein</fullName>
    </submittedName>
</protein>
<gene>
    <name evidence="2" type="ORF">QCA50_020458</name>
</gene>
<feature type="transmembrane region" description="Helical" evidence="1">
    <location>
        <begin position="32"/>
        <end position="53"/>
    </location>
</feature>
<sequence>MVITSYVTDVFCRMVYATFDCLRIWGITQHQWLPTLIVFTLSIFDSAANIYTYSNSPEYTIVSSVGIITRTISVAAYAAVLIFTISAIWSVLRVNLELKTQTTLTSLLLYNGSIQFGTLLLLNIIAIILDVFSIAPLTGGNSPHSSSFTYVEK</sequence>
<evidence type="ECO:0000313" key="2">
    <source>
        <dbReference type="EMBL" id="KAK7676582.1"/>
    </source>
</evidence>
<keyword evidence="1" id="KW-0472">Membrane</keyword>
<feature type="transmembrane region" description="Helical" evidence="1">
    <location>
        <begin position="74"/>
        <end position="92"/>
    </location>
</feature>
<keyword evidence="1" id="KW-0812">Transmembrane</keyword>
<accession>A0AAW0FAD5</accession>
<name>A0AAW0FAD5_9APHY</name>
<reference evidence="2 3" key="1">
    <citation type="submission" date="2022-09" db="EMBL/GenBank/DDBJ databases">
        <authorList>
            <person name="Palmer J.M."/>
        </authorList>
    </citation>
    <scope>NUCLEOTIDE SEQUENCE [LARGE SCALE GENOMIC DNA]</scope>
    <source>
        <strain evidence="2 3">DSM 7382</strain>
    </source>
</reference>
<feature type="transmembrane region" description="Helical" evidence="1">
    <location>
        <begin position="112"/>
        <end position="132"/>
    </location>
</feature>
<dbReference type="Proteomes" id="UP001385951">
    <property type="component" value="Unassembled WGS sequence"/>
</dbReference>